<keyword evidence="7 8" id="KW-0413">Isomerase</keyword>
<dbReference type="EC" id="5.1.3.13" evidence="3 7"/>
<dbReference type="KEGG" id="pcz:PCL1606_44850"/>
<dbReference type="PATRIC" id="fig|587753.10.peg.4481"/>
<dbReference type="CDD" id="cd00438">
    <property type="entry name" value="cupin_RmlC"/>
    <property type="match status" value="1"/>
</dbReference>
<dbReference type="UniPathway" id="UPA00124"/>
<dbReference type="PANTHER" id="PTHR21047:SF2">
    <property type="entry name" value="THYMIDINE DIPHOSPHO-4-KETO-RHAMNOSE 3,5-EPIMERASE"/>
    <property type="match status" value="1"/>
</dbReference>
<dbReference type="GO" id="GO:0005829">
    <property type="term" value="C:cytosol"/>
    <property type="evidence" value="ECO:0007669"/>
    <property type="project" value="TreeGrafter"/>
</dbReference>
<gene>
    <name evidence="8" type="ORF">PCL1606_44850</name>
</gene>
<name>A0A0D5Y4J8_9PSED</name>
<organism evidence="8 9">
    <name type="scientific">Pseudomonas chlororaphis</name>
    <dbReference type="NCBI Taxonomy" id="587753"/>
    <lineage>
        <taxon>Bacteria</taxon>
        <taxon>Pseudomonadati</taxon>
        <taxon>Pseudomonadota</taxon>
        <taxon>Gammaproteobacteria</taxon>
        <taxon>Pseudomonadales</taxon>
        <taxon>Pseudomonadaceae</taxon>
        <taxon>Pseudomonas</taxon>
    </lineage>
</organism>
<evidence type="ECO:0000256" key="1">
    <source>
        <dbReference type="ARBA" id="ARBA00001298"/>
    </source>
</evidence>
<dbReference type="GO" id="GO:0000271">
    <property type="term" value="P:polysaccharide biosynthetic process"/>
    <property type="evidence" value="ECO:0007669"/>
    <property type="project" value="TreeGrafter"/>
</dbReference>
<dbReference type="OrthoDB" id="9800680at2"/>
<dbReference type="InterPro" id="IPR014710">
    <property type="entry name" value="RmlC-like_jellyroll"/>
</dbReference>
<dbReference type="InterPro" id="IPR000888">
    <property type="entry name" value="RmlC-like"/>
</dbReference>
<evidence type="ECO:0000313" key="9">
    <source>
        <dbReference type="Proteomes" id="UP000032748"/>
    </source>
</evidence>
<dbReference type="Gene3D" id="2.60.120.10">
    <property type="entry name" value="Jelly Rolls"/>
    <property type="match status" value="1"/>
</dbReference>
<feature type="active site" description="Proton donor" evidence="5">
    <location>
        <position position="135"/>
    </location>
</feature>
<reference evidence="8 9" key="1">
    <citation type="journal article" date="2015" name="Mol. Plant Microbe Interact.">
        <title>Comparative Genomic Analysis of Pseudomonas chlororaphis PCL1606 Reveals New Insight into Antifungal Compounds Involved in Biocontrol.</title>
        <authorList>
            <person name="Calderon C.E."/>
            <person name="Ramos C."/>
            <person name="de Vicente A."/>
            <person name="Cazorla F.M."/>
        </authorList>
    </citation>
    <scope>NUCLEOTIDE SEQUENCE [LARGE SCALE GENOMIC DNA]</scope>
    <source>
        <strain evidence="8 9">PCL1606</strain>
    </source>
</reference>
<evidence type="ECO:0000256" key="4">
    <source>
        <dbReference type="ARBA" id="ARBA00019595"/>
    </source>
</evidence>
<dbReference type="AlphaFoldDB" id="A0A0D5Y4J8"/>
<dbReference type="PANTHER" id="PTHR21047">
    <property type="entry name" value="DTDP-6-DEOXY-D-GLUCOSE-3,5 EPIMERASE"/>
    <property type="match status" value="1"/>
</dbReference>
<evidence type="ECO:0000313" key="8">
    <source>
        <dbReference type="EMBL" id="AKA25932.1"/>
    </source>
</evidence>
<dbReference type="Proteomes" id="UP000032748">
    <property type="component" value="Chromosome"/>
</dbReference>
<dbReference type="InterPro" id="IPR011051">
    <property type="entry name" value="RmlC_Cupin_sf"/>
</dbReference>
<evidence type="ECO:0000256" key="2">
    <source>
        <dbReference type="ARBA" id="ARBA00001997"/>
    </source>
</evidence>
<evidence type="ECO:0000256" key="7">
    <source>
        <dbReference type="RuleBase" id="RU364069"/>
    </source>
</evidence>
<comment type="pathway">
    <text evidence="7">Carbohydrate biosynthesis; dTDP-L-rhamnose biosynthesis.</text>
</comment>
<dbReference type="GO" id="GO:0019305">
    <property type="term" value="P:dTDP-rhamnose biosynthetic process"/>
    <property type="evidence" value="ECO:0007669"/>
    <property type="project" value="UniProtKB-UniRule"/>
</dbReference>
<dbReference type="GO" id="GO:0008830">
    <property type="term" value="F:dTDP-4-dehydrorhamnose 3,5-epimerase activity"/>
    <property type="evidence" value="ECO:0007669"/>
    <property type="project" value="UniProtKB-UniRule"/>
</dbReference>
<proteinExistence type="inferred from homology"/>
<dbReference type="EMBL" id="CP011110">
    <property type="protein sequence ID" value="AKA25932.1"/>
    <property type="molecule type" value="Genomic_DNA"/>
</dbReference>
<dbReference type="NCBIfam" id="TIGR01221">
    <property type="entry name" value="rmlC"/>
    <property type="match status" value="1"/>
</dbReference>
<sequence>MSEIKLQALGLEGLYLIQQKVFCDERGRFARLFCQTSLSLQGRPFVIRQINHSRTSEQGSVRGLHFQQAGYAESKLITCTRGAVWDVAVDLRPDSSTFLQWHGQELRADDGRSLLIPAGFAHGFQALTDDSEVLYFTDADYAPAHEAGLSVSDPALAITWPLPVKNLSAKDACHPWVDEHFRGVRL</sequence>
<dbReference type="Pfam" id="PF00908">
    <property type="entry name" value="dTDP_sugar_isom"/>
    <property type="match status" value="1"/>
</dbReference>
<feature type="active site" description="Proton acceptor" evidence="5">
    <location>
        <position position="65"/>
    </location>
</feature>
<evidence type="ECO:0000256" key="3">
    <source>
        <dbReference type="ARBA" id="ARBA00012098"/>
    </source>
</evidence>
<comment type="similarity">
    <text evidence="7">Belongs to the dTDP-4-dehydrorhamnose 3,5-epimerase family.</text>
</comment>
<comment type="function">
    <text evidence="2 7">Catalyzes the epimerization of the C3' and C5'positions of dTDP-6-deoxy-D-xylo-4-hexulose, forming dTDP-6-deoxy-L-lyxo-4-hexulose.</text>
</comment>
<comment type="catalytic activity">
    <reaction evidence="1 7">
        <text>dTDP-4-dehydro-6-deoxy-alpha-D-glucose = dTDP-4-dehydro-beta-L-rhamnose</text>
        <dbReference type="Rhea" id="RHEA:16969"/>
        <dbReference type="ChEBI" id="CHEBI:57649"/>
        <dbReference type="ChEBI" id="CHEBI:62830"/>
        <dbReference type="EC" id="5.1.3.13"/>
    </reaction>
</comment>
<feature type="site" description="Participates in a stacking interaction with the thymidine ring of dTDP-4-oxo-6-deoxyglucose" evidence="6">
    <location>
        <position position="141"/>
    </location>
</feature>
<evidence type="ECO:0000256" key="6">
    <source>
        <dbReference type="PIRSR" id="PIRSR600888-3"/>
    </source>
</evidence>
<accession>A0A0D5Y4J8</accession>
<comment type="subunit">
    <text evidence="7">Homodimer.</text>
</comment>
<dbReference type="SUPFAM" id="SSF51182">
    <property type="entry name" value="RmlC-like cupins"/>
    <property type="match status" value="1"/>
</dbReference>
<evidence type="ECO:0000256" key="5">
    <source>
        <dbReference type="PIRSR" id="PIRSR600888-1"/>
    </source>
</evidence>
<protein>
    <recommendedName>
        <fullName evidence="4 7">dTDP-4-dehydrorhamnose 3,5-epimerase</fullName>
        <ecNumber evidence="3 7">5.1.3.13</ecNumber>
    </recommendedName>
    <alternativeName>
        <fullName evidence="7">Thymidine diphospho-4-keto-rhamnose 3,5-epimerase</fullName>
    </alternativeName>
</protein>
<dbReference type="RefSeq" id="WP_044461839.1">
    <property type="nucleotide sequence ID" value="NZ_CP011110.1"/>
</dbReference>